<dbReference type="Proteomes" id="UP000192671">
    <property type="component" value="Unassembled WGS sequence"/>
</dbReference>
<sequence length="176" mass="20493">MLNSIKHDLLFVLQNAKLIDFLTYGWIFLAFILIILVGIFIAIKSWWQMGFLFILAGFFGFFVANYYASKYINENLRPVSISQITTKQLQYVDALMVDFNITNNSNSTLNICKIELAFYLSSKQSTKNFLNSLNPFAKKRIILNKEFLPKQSIEVKEFVNDFAFIDYNISKKVECF</sequence>
<evidence type="ECO:0000256" key="1">
    <source>
        <dbReference type="SAM" id="Phobius"/>
    </source>
</evidence>
<evidence type="ECO:0000313" key="2">
    <source>
        <dbReference type="EMBL" id="ORI06686.1"/>
    </source>
</evidence>
<comment type="caution">
    <text evidence="2">The sequence shown here is derived from an EMBL/GenBank/DDBJ whole genome shotgun (WGS) entry which is preliminary data.</text>
</comment>
<organism evidence="2 3">
    <name type="scientific">Campylobacter concisus</name>
    <dbReference type="NCBI Taxonomy" id="199"/>
    <lineage>
        <taxon>Bacteria</taxon>
        <taxon>Pseudomonadati</taxon>
        <taxon>Campylobacterota</taxon>
        <taxon>Epsilonproteobacteria</taxon>
        <taxon>Campylobacterales</taxon>
        <taxon>Campylobacteraceae</taxon>
        <taxon>Campylobacter</taxon>
    </lineage>
</organism>
<dbReference type="AlphaFoldDB" id="A0A1X0U185"/>
<dbReference type="Pfam" id="PF09624">
    <property type="entry name" value="DUF2393"/>
    <property type="match status" value="1"/>
</dbReference>
<evidence type="ECO:0000313" key="3">
    <source>
        <dbReference type="Proteomes" id="UP000192671"/>
    </source>
</evidence>
<dbReference type="EMBL" id="LVWL01000021">
    <property type="protein sequence ID" value="ORI06686.1"/>
    <property type="molecule type" value="Genomic_DNA"/>
</dbReference>
<accession>A0A1X0U185</accession>
<dbReference type="InterPro" id="IPR013417">
    <property type="entry name" value="CHP02588"/>
</dbReference>
<reference evidence="2 3" key="1">
    <citation type="journal article" date="2017" name="Gene Rep">
        <title>The ribosomal RNA operon (rrn) of Campylobacter concisus supports molecular typing to genomospecies level.</title>
        <authorList>
            <person name="Huq M."/>
            <person name="Van T.T.H."/>
            <person name="Gurtler V."/>
            <person name="Elshagmani E."/>
            <person name="Allemailem K.S."/>
            <person name="Smooker P.M."/>
            <person name="Istivan T.S."/>
        </authorList>
    </citation>
    <scope>NUCLEOTIDE SEQUENCE [LARGE SCALE GENOMIC DNA]</scope>
    <source>
        <strain evidence="2 3">RCH 26</strain>
    </source>
</reference>
<protein>
    <recommendedName>
        <fullName evidence="4">DUF2393 domain protein</fullName>
    </recommendedName>
</protein>
<feature type="transmembrane region" description="Helical" evidence="1">
    <location>
        <begin position="49"/>
        <end position="68"/>
    </location>
</feature>
<gene>
    <name evidence="2" type="ORF">A3835_07960</name>
</gene>
<feature type="transmembrane region" description="Helical" evidence="1">
    <location>
        <begin position="21"/>
        <end position="43"/>
    </location>
</feature>
<name>A0A1X0U185_9BACT</name>
<evidence type="ECO:0008006" key="4">
    <source>
        <dbReference type="Google" id="ProtNLM"/>
    </source>
</evidence>
<keyword evidence="1" id="KW-0472">Membrane</keyword>
<keyword evidence="1" id="KW-1133">Transmembrane helix</keyword>
<keyword evidence="1" id="KW-0812">Transmembrane</keyword>
<proteinExistence type="predicted"/>